<evidence type="ECO:0000256" key="6">
    <source>
        <dbReference type="ARBA" id="ARBA00023136"/>
    </source>
</evidence>
<evidence type="ECO:0000256" key="1">
    <source>
        <dbReference type="ARBA" id="ARBA00004651"/>
    </source>
</evidence>
<dbReference type="Pfam" id="PF00482">
    <property type="entry name" value="T2SSF"/>
    <property type="match status" value="2"/>
</dbReference>
<dbReference type="PANTHER" id="PTHR30012:SF0">
    <property type="entry name" value="TYPE II SECRETION SYSTEM PROTEIN F-RELATED"/>
    <property type="match status" value="1"/>
</dbReference>
<comment type="subcellular location">
    <subcellularLocation>
        <location evidence="1">Cell membrane</location>
        <topology evidence="1">Multi-pass membrane protein</topology>
    </subcellularLocation>
</comment>
<feature type="domain" description="Type II secretion system protein GspF" evidence="8">
    <location>
        <begin position="36"/>
        <end position="141"/>
    </location>
</feature>
<evidence type="ECO:0000256" key="5">
    <source>
        <dbReference type="ARBA" id="ARBA00022989"/>
    </source>
</evidence>
<evidence type="ECO:0000313" key="10">
    <source>
        <dbReference type="Proteomes" id="UP000233256"/>
    </source>
</evidence>
<feature type="transmembrane region" description="Helical" evidence="7">
    <location>
        <begin position="299"/>
        <end position="318"/>
    </location>
</feature>
<keyword evidence="3" id="KW-1003">Cell membrane</keyword>
<dbReference type="InterPro" id="IPR018076">
    <property type="entry name" value="T2SS_GspF_dom"/>
</dbReference>
<comment type="similarity">
    <text evidence="2">Belongs to the GSP F family.</text>
</comment>
<keyword evidence="5 7" id="KW-1133">Transmembrane helix</keyword>
<gene>
    <name evidence="9" type="ORF">CVV64_09825</name>
</gene>
<keyword evidence="4 7" id="KW-0812">Transmembrane</keyword>
<evidence type="ECO:0000256" key="7">
    <source>
        <dbReference type="SAM" id="Phobius"/>
    </source>
</evidence>
<protein>
    <recommendedName>
        <fullName evidence="8">Type II secretion system protein GspF domain-containing protein</fullName>
    </recommendedName>
</protein>
<feature type="transmembrane region" description="Helical" evidence="7">
    <location>
        <begin position="128"/>
        <end position="145"/>
    </location>
</feature>
<comment type="caution">
    <text evidence="9">The sequence shown here is derived from an EMBL/GenBank/DDBJ whole genome shotgun (WGS) entry which is preliminary data.</text>
</comment>
<accession>A0A2N1PPI7</accession>
<name>A0A2N1PPI7_9BACT</name>
<dbReference type="PANTHER" id="PTHR30012">
    <property type="entry name" value="GENERAL SECRETION PATHWAY PROTEIN"/>
    <property type="match status" value="1"/>
</dbReference>
<feature type="domain" description="Type II secretion system protein GspF" evidence="8">
    <location>
        <begin position="198"/>
        <end position="317"/>
    </location>
</feature>
<organism evidence="9 10">
    <name type="scientific">Candidatus Wallbacteria bacterium HGW-Wallbacteria-1</name>
    <dbReference type="NCBI Taxonomy" id="2013854"/>
    <lineage>
        <taxon>Bacteria</taxon>
        <taxon>Candidatus Walliibacteriota</taxon>
    </lineage>
</organism>
<evidence type="ECO:0000256" key="3">
    <source>
        <dbReference type="ARBA" id="ARBA00022475"/>
    </source>
</evidence>
<proteinExistence type="inferred from homology"/>
<dbReference type="GO" id="GO:0005886">
    <property type="term" value="C:plasma membrane"/>
    <property type="evidence" value="ECO:0007669"/>
    <property type="project" value="UniProtKB-SubCell"/>
</dbReference>
<sequence length="331" mass="35777">MSALFYETGGLLSNPISRTLTSREMHVLITHIKLAADTGMSMARTLDICSDAPELSPVSRALKGAAADIERGFSFSRALKGNLGHCTGPLFTGLIQVWEETRASSVLDTLDATYETTWNFFSRLRVQLLFPALGIALLALVQIWLNPPLRPFLLLFPLLPFLWKLAVPLNLRIVFFMELWSHVPGVAGSYRKLVGAMFMRCLAAILGAGCNMNQARRMLLTAFPHKFLAGDLASAFSVMESGGSFGMAFAPVTFLTASEKMSIGVGEESGALDSVLARMSRSAIDEVERQMQVTLRLSAQFLSLAGSALTGLALYSLISGSKDSIISMVGG</sequence>
<dbReference type="AlphaFoldDB" id="A0A2N1PPI7"/>
<evidence type="ECO:0000256" key="2">
    <source>
        <dbReference type="ARBA" id="ARBA00005745"/>
    </source>
</evidence>
<dbReference type="InterPro" id="IPR042094">
    <property type="entry name" value="T2SS_GspF_sf"/>
</dbReference>
<reference evidence="9 10" key="1">
    <citation type="journal article" date="2017" name="ISME J.">
        <title>Potential for microbial H2 and metal transformations associated with novel bacteria and archaea in deep terrestrial subsurface sediments.</title>
        <authorList>
            <person name="Hernsdorf A.W."/>
            <person name="Amano Y."/>
            <person name="Miyakawa K."/>
            <person name="Ise K."/>
            <person name="Suzuki Y."/>
            <person name="Anantharaman K."/>
            <person name="Probst A."/>
            <person name="Burstein D."/>
            <person name="Thomas B.C."/>
            <person name="Banfield J.F."/>
        </authorList>
    </citation>
    <scope>NUCLEOTIDE SEQUENCE [LARGE SCALE GENOMIC DNA]</scope>
    <source>
        <strain evidence="9">HGW-Wallbacteria-1</strain>
    </source>
</reference>
<dbReference type="Proteomes" id="UP000233256">
    <property type="component" value="Unassembled WGS sequence"/>
</dbReference>
<evidence type="ECO:0000259" key="8">
    <source>
        <dbReference type="Pfam" id="PF00482"/>
    </source>
</evidence>
<evidence type="ECO:0000313" key="9">
    <source>
        <dbReference type="EMBL" id="PKK90255.1"/>
    </source>
</evidence>
<dbReference type="InterPro" id="IPR003004">
    <property type="entry name" value="GspF/PilC"/>
</dbReference>
<dbReference type="Gene3D" id="1.20.81.30">
    <property type="entry name" value="Type II secretion system (T2SS), domain F"/>
    <property type="match status" value="2"/>
</dbReference>
<feature type="transmembrane region" description="Helical" evidence="7">
    <location>
        <begin position="152"/>
        <end position="173"/>
    </location>
</feature>
<keyword evidence="6 7" id="KW-0472">Membrane</keyword>
<evidence type="ECO:0000256" key="4">
    <source>
        <dbReference type="ARBA" id="ARBA00022692"/>
    </source>
</evidence>
<dbReference type="EMBL" id="PGXC01000006">
    <property type="protein sequence ID" value="PKK90255.1"/>
    <property type="molecule type" value="Genomic_DNA"/>
</dbReference>
<feature type="transmembrane region" description="Helical" evidence="7">
    <location>
        <begin position="193"/>
        <end position="210"/>
    </location>
</feature>